<dbReference type="AlphaFoldDB" id="A0A6C0HPU2"/>
<accession>A0A6C0HPU2</accession>
<protein>
    <submittedName>
        <fullName evidence="1">Uncharacterized protein</fullName>
    </submittedName>
</protein>
<name>A0A6C0HPU2_9ZZZZ</name>
<sequence>MDKTSLNIVCPEGVIDGCLFTKEKRQELYGKVAGGGGSRKPEKYQREQIVLGTSRPCTTTQTRINWRKNEMMENAQPMRKEDGFDYTENFDGKQIFAPNTVWVNLKSVVGTGGSQTRTLRDECYLFVNAQLNFLVKSKKIDYFFANIFDGDEASSKMEMFHYLLRLPEFSTVKKYVYVGDLKGYFSWVKVNVC</sequence>
<organism evidence="1">
    <name type="scientific">viral metagenome</name>
    <dbReference type="NCBI Taxonomy" id="1070528"/>
    <lineage>
        <taxon>unclassified sequences</taxon>
        <taxon>metagenomes</taxon>
        <taxon>organismal metagenomes</taxon>
    </lineage>
</organism>
<proteinExistence type="predicted"/>
<reference evidence="1" key="1">
    <citation type="journal article" date="2020" name="Nature">
        <title>Giant virus diversity and host interactions through global metagenomics.</title>
        <authorList>
            <person name="Schulz F."/>
            <person name="Roux S."/>
            <person name="Paez-Espino D."/>
            <person name="Jungbluth S."/>
            <person name="Walsh D.A."/>
            <person name="Denef V.J."/>
            <person name="McMahon K.D."/>
            <person name="Konstantinidis K.T."/>
            <person name="Eloe-Fadrosh E.A."/>
            <person name="Kyrpides N.C."/>
            <person name="Woyke T."/>
        </authorList>
    </citation>
    <scope>NUCLEOTIDE SEQUENCE</scope>
    <source>
        <strain evidence="1">GVMAG-M-3300023184-161</strain>
    </source>
</reference>
<evidence type="ECO:0000313" key="1">
    <source>
        <dbReference type="EMBL" id="QHT82434.1"/>
    </source>
</evidence>
<dbReference type="EMBL" id="MN740000">
    <property type="protein sequence ID" value="QHT82434.1"/>
    <property type="molecule type" value="Genomic_DNA"/>
</dbReference>